<keyword evidence="4" id="KW-1185">Reference proteome</keyword>
<evidence type="ECO:0000256" key="1">
    <source>
        <dbReference type="SAM" id="Coils"/>
    </source>
</evidence>
<dbReference type="Proteomes" id="UP000192132">
    <property type="component" value="Unassembled WGS sequence"/>
</dbReference>
<dbReference type="EMBL" id="MLCN01000011">
    <property type="protein sequence ID" value="ONG41392.1"/>
    <property type="molecule type" value="Genomic_DNA"/>
</dbReference>
<dbReference type="STRING" id="1907941.BKE30_04930"/>
<comment type="caution">
    <text evidence="3">The sequence shown here is derived from an EMBL/GenBank/DDBJ whole genome shotgun (WGS) entry which is preliminary data.</text>
</comment>
<evidence type="ECO:0000256" key="2">
    <source>
        <dbReference type="SAM" id="SignalP"/>
    </source>
</evidence>
<evidence type="ECO:0008006" key="5">
    <source>
        <dbReference type="Google" id="ProtNLM"/>
    </source>
</evidence>
<gene>
    <name evidence="3" type="ORF">BKE30_04930</name>
</gene>
<dbReference type="PROSITE" id="PS51257">
    <property type="entry name" value="PROKAR_LIPOPROTEIN"/>
    <property type="match status" value="1"/>
</dbReference>
<sequence>MKKLVLASITMAAIGCSASALAFDFSKVTSAVSAVSGSSANNTADLSGFLANAELVNNLFSTSRTQLALMLTDQKTAAELQAKLDSLKNTSDAKERAATQAQINTMSQAVLDAAKKDQDAAVAQLQSASTAKKEKAVAALTNFGLAALKASDLAPQGKAVSSNLMTNPTLLLNSGYNASQFKDLYSNLTGIASNSAFALKDMPKIFLNAKIKVEMPTSSASKPVEIKDL</sequence>
<keyword evidence="2" id="KW-0732">Signal</keyword>
<dbReference type="RefSeq" id="WP_076877521.1">
    <property type="nucleotide sequence ID" value="NZ_MLCN01000011.1"/>
</dbReference>
<accession>A0A1S8CX37</accession>
<keyword evidence="1" id="KW-0175">Coiled coil</keyword>
<reference evidence="3 4" key="1">
    <citation type="submission" date="2016-10" db="EMBL/GenBank/DDBJ databases">
        <title>Draft Genome sequence of Alkanindiges sp. strain H1.</title>
        <authorList>
            <person name="Subhash Y."/>
            <person name="Lee S."/>
        </authorList>
    </citation>
    <scope>NUCLEOTIDE SEQUENCE [LARGE SCALE GENOMIC DNA]</scope>
    <source>
        <strain evidence="3 4">H1</strain>
    </source>
</reference>
<feature type="coiled-coil region" evidence="1">
    <location>
        <begin position="70"/>
        <end position="104"/>
    </location>
</feature>
<proteinExistence type="predicted"/>
<name>A0A1S8CX37_9GAMM</name>
<dbReference type="AlphaFoldDB" id="A0A1S8CX37"/>
<organism evidence="3 4">
    <name type="scientific">Alkanindiges hydrocarboniclasticus</name>
    <dbReference type="NCBI Taxonomy" id="1907941"/>
    <lineage>
        <taxon>Bacteria</taxon>
        <taxon>Pseudomonadati</taxon>
        <taxon>Pseudomonadota</taxon>
        <taxon>Gammaproteobacteria</taxon>
        <taxon>Moraxellales</taxon>
        <taxon>Moraxellaceae</taxon>
        <taxon>Alkanindiges</taxon>
    </lineage>
</organism>
<feature type="chain" id="PRO_5013023844" description="DUF3347 domain-containing protein" evidence="2">
    <location>
        <begin position="23"/>
        <end position="229"/>
    </location>
</feature>
<feature type="signal peptide" evidence="2">
    <location>
        <begin position="1"/>
        <end position="22"/>
    </location>
</feature>
<evidence type="ECO:0000313" key="4">
    <source>
        <dbReference type="Proteomes" id="UP000192132"/>
    </source>
</evidence>
<protein>
    <recommendedName>
        <fullName evidence="5">DUF3347 domain-containing protein</fullName>
    </recommendedName>
</protein>
<evidence type="ECO:0000313" key="3">
    <source>
        <dbReference type="EMBL" id="ONG41392.1"/>
    </source>
</evidence>